<gene>
    <name evidence="1" type="ORF">AC812_16500</name>
</gene>
<accession>A0A0P6WXC8</accession>
<dbReference type="PATRIC" id="fig|360411.5.peg.1845"/>
<dbReference type="STRING" id="360411.AC812_16500"/>
<dbReference type="EMBL" id="LGHJ01000028">
    <property type="protein sequence ID" value="KPL70925.1"/>
    <property type="molecule type" value="Genomic_DNA"/>
</dbReference>
<evidence type="ECO:0000313" key="2">
    <source>
        <dbReference type="Proteomes" id="UP000050514"/>
    </source>
</evidence>
<protein>
    <submittedName>
        <fullName evidence="1">Uncharacterized protein</fullName>
    </submittedName>
</protein>
<dbReference type="AlphaFoldDB" id="A0A0P6WXC8"/>
<organism evidence="1 2">
    <name type="scientific">Bellilinea caldifistulae</name>
    <dbReference type="NCBI Taxonomy" id="360411"/>
    <lineage>
        <taxon>Bacteria</taxon>
        <taxon>Bacillati</taxon>
        <taxon>Chloroflexota</taxon>
        <taxon>Anaerolineae</taxon>
        <taxon>Anaerolineales</taxon>
        <taxon>Anaerolineaceae</taxon>
        <taxon>Bellilinea</taxon>
    </lineage>
</organism>
<name>A0A0P6WXC8_9CHLR</name>
<evidence type="ECO:0000313" key="1">
    <source>
        <dbReference type="EMBL" id="KPL70925.1"/>
    </source>
</evidence>
<reference evidence="1 2" key="1">
    <citation type="submission" date="2015-07" db="EMBL/GenBank/DDBJ databases">
        <title>Draft genome of Bellilinea caldifistulae DSM 17877.</title>
        <authorList>
            <person name="Hemp J."/>
            <person name="Ward L.M."/>
            <person name="Pace L.A."/>
            <person name="Fischer W.W."/>
        </authorList>
    </citation>
    <scope>NUCLEOTIDE SEQUENCE [LARGE SCALE GENOMIC DNA]</scope>
    <source>
        <strain evidence="1 2">GOMI-1</strain>
    </source>
</reference>
<comment type="caution">
    <text evidence="1">The sequence shown here is derived from an EMBL/GenBank/DDBJ whole genome shotgun (WGS) entry which is preliminary data.</text>
</comment>
<keyword evidence="2" id="KW-1185">Reference proteome</keyword>
<dbReference type="Proteomes" id="UP000050514">
    <property type="component" value="Unassembled WGS sequence"/>
</dbReference>
<proteinExistence type="predicted"/>
<sequence>MRPEVGEIVRIGKSTFVVILVSDLGDDRWVVWLRLLGRGKRRYTTHAWRSASGQIVYGEPLQAVPSFR</sequence>
<dbReference type="RefSeq" id="WP_061919047.1">
    <property type="nucleotide sequence ID" value="NZ_DF967971.1"/>
</dbReference>